<dbReference type="KEGG" id="cate:C2869_05460"/>
<evidence type="ECO:0000313" key="2">
    <source>
        <dbReference type="Proteomes" id="UP000244441"/>
    </source>
</evidence>
<dbReference type="GO" id="GO:0016787">
    <property type="term" value="F:hydrolase activity"/>
    <property type="evidence" value="ECO:0007669"/>
    <property type="project" value="UniProtKB-KW"/>
</dbReference>
<name>A0A2S0VNZ2_9ALTE</name>
<dbReference type="Pfam" id="PF19570">
    <property type="entry name" value="DUF6088"/>
    <property type="match status" value="1"/>
</dbReference>
<dbReference type="RefSeq" id="WP_108601996.1">
    <property type="nucleotide sequence ID" value="NZ_CP026604.1"/>
</dbReference>
<sequence>MTIKSTISNRLSRAKQTVFMRSDFEDVGGYDQVGRVLRELVTAGKLMKIGYGLYAKARINRITGKIMPDNNAGADGVLIEALQRLGTNYTLDDLSQLNIDGLSTQIPSQVKVKPTSSRFKRKIVIGNQGVNLDR</sequence>
<dbReference type="EMBL" id="CP026604">
    <property type="protein sequence ID" value="AWB65924.1"/>
    <property type="molecule type" value="Genomic_DNA"/>
</dbReference>
<dbReference type="OrthoDB" id="573467at2"/>
<keyword evidence="2" id="KW-1185">Reference proteome</keyword>
<gene>
    <name evidence="1" type="ORF">C2869_05460</name>
</gene>
<keyword evidence="1" id="KW-0378">Hydrolase</keyword>
<evidence type="ECO:0000313" key="1">
    <source>
        <dbReference type="EMBL" id="AWB65924.1"/>
    </source>
</evidence>
<dbReference type="Proteomes" id="UP000244441">
    <property type="component" value="Chromosome"/>
</dbReference>
<dbReference type="AlphaFoldDB" id="A0A2S0VNZ2"/>
<organism evidence="1 2">
    <name type="scientific">Saccharobesus litoralis</name>
    <dbReference type="NCBI Taxonomy" id="2172099"/>
    <lineage>
        <taxon>Bacteria</taxon>
        <taxon>Pseudomonadati</taxon>
        <taxon>Pseudomonadota</taxon>
        <taxon>Gammaproteobacteria</taxon>
        <taxon>Alteromonadales</taxon>
        <taxon>Alteromonadaceae</taxon>
        <taxon>Saccharobesus</taxon>
    </lineage>
</organism>
<proteinExistence type="predicted"/>
<protein>
    <submittedName>
        <fullName evidence="1">S-adenosylhomocysteine hydrolase</fullName>
    </submittedName>
</protein>
<accession>A0A2S0VNZ2</accession>
<dbReference type="InterPro" id="IPR045738">
    <property type="entry name" value="DUF6088"/>
</dbReference>
<reference evidence="1 2" key="1">
    <citation type="submission" date="2018-01" db="EMBL/GenBank/DDBJ databases">
        <title>Genome sequence of a Cantenovulum-like bacteria.</title>
        <authorList>
            <person name="Tan W.R."/>
            <person name="Lau N.-S."/>
            <person name="Go F."/>
            <person name="Amirul A.-A.A."/>
        </authorList>
    </citation>
    <scope>NUCLEOTIDE SEQUENCE [LARGE SCALE GENOMIC DNA]</scope>
    <source>
        <strain evidence="1 2">CCB-QB4</strain>
    </source>
</reference>